<reference evidence="2" key="1">
    <citation type="journal article" date="2023" name="Mol. Phylogenet. Evol.">
        <title>Genome-scale phylogeny and comparative genomics of the fungal order Sordariales.</title>
        <authorList>
            <person name="Hensen N."/>
            <person name="Bonometti L."/>
            <person name="Westerberg I."/>
            <person name="Brannstrom I.O."/>
            <person name="Guillou S."/>
            <person name="Cros-Aarteil S."/>
            <person name="Calhoun S."/>
            <person name="Haridas S."/>
            <person name="Kuo A."/>
            <person name="Mondo S."/>
            <person name="Pangilinan J."/>
            <person name="Riley R."/>
            <person name="LaButti K."/>
            <person name="Andreopoulos B."/>
            <person name="Lipzen A."/>
            <person name="Chen C."/>
            <person name="Yan M."/>
            <person name="Daum C."/>
            <person name="Ng V."/>
            <person name="Clum A."/>
            <person name="Steindorff A."/>
            <person name="Ohm R.A."/>
            <person name="Martin F."/>
            <person name="Silar P."/>
            <person name="Natvig D.O."/>
            <person name="Lalanne C."/>
            <person name="Gautier V."/>
            <person name="Ament-Velasquez S.L."/>
            <person name="Kruys A."/>
            <person name="Hutchinson M.I."/>
            <person name="Powell A.J."/>
            <person name="Barry K."/>
            <person name="Miller A.N."/>
            <person name="Grigoriev I.V."/>
            <person name="Debuchy R."/>
            <person name="Gladieux P."/>
            <person name="Hiltunen Thoren M."/>
            <person name="Johannesson H."/>
        </authorList>
    </citation>
    <scope>NUCLEOTIDE SEQUENCE</scope>
    <source>
        <strain evidence="2">CBS 731.68</strain>
    </source>
</reference>
<sequence length="98" mass="10803">MHQMTLLQSEVSSLRKANEALNIYMGYIAISYVWGDPSPGGSIVLHGKPFAQTASLNAALRGVREASVACRVWVDALRINQANIAERNRQVRLMGSIY</sequence>
<evidence type="ECO:0000313" key="2">
    <source>
        <dbReference type="EMBL" id="KAK4124705.1"/>
    </source>
</evidence>
<reference evidence="2" key="2">
    <citation type="submission" date="2023-05" db="EMBL/GenBank/DDBJ databases">
        <authorList>
            <consortium name="Lawrence Berkeley National Laboratory"/>
            <person name="Steindorff A."/>
            <person name="Hensen N."/>
            <person name="Bonometti L."/>
            <person name="Westerberg I."/>
            <person name="Brannstrom I.O."/>
            <person name="Guillou S."/>
            <person name="Cros-Aarteil S."/>
            <person name="Calhoun S."/>
            <person name="Haridas S."/>
            <person name="Kuo A."/>
            <person name="Mondo S."/>
            <person name="Pangilinan J."/>
            <person name="Riley R."/>
            <person name="Labutti K."/>
            <person name="Andreopoulos B."/>
            <person name="Lipzen A."/>
            <person name="Chen C."/>
            <person name="Yanf M."/>
            <person name="Daum C."/>
            <person name="Ng V."/>
            <person name="Clum A."/>
            <person name="Ohm R."/>
            <person name="Martin F."/>
            <person name="Silar P."/>
            <person name="Natvig D."/>
            <person name="Lalanne C."/>
            <person name="Gautier V."/>
            <person name="Ament-Velasquez S.L."/>
            <person name="Kruys A."/>
            <person name="Hutchinson M.I."/>
            <person name="Powell A.J."/>
            <person name="Barry K."/>
            <person name="Miller A.N."/>
            <person name="Grigoriev I.V."/>
            <person name="Debuchy R."/>
            <person name="Gladieux P."/>
            <person name="Thoren M.H."/>
            <person name="Johannesson H."/>
        </authorList>
    </citation>
    <scope>NUCLEOTIDE SEQUENCE</scope>
    <source>
        <strain evidence="2">CBS 731.68</strain>
    </source>
</reference>
<dbReference type="RefSeq" id="XP_062648476.1">
    <property type="nucleotide sequence ID" value="XM_062796195.1"/>
</dbReference>
<organism evidence="2 3">
    <name type="scientific">Parathielavia appendiculata</name>
    <dbReference type="NCBI Taxonomy" id="2587402"/>
    <lineage>
        <taxon>Eukaryota</taxon>
        <taxon>Fungi</taxon>
        <taxon>Dikarya</taxon>
        <taxon>Ascomycota</taxon>
        <taxon>Pezizomycotina</taxon>
        <taxon>Sordariomycetes</taxon>
        <taxon>Sordariomycetidae</taxon>
        <taxon>Sordariales</taxon>
        <taxon>Chaetomiaceae</taxon>
        <taxon>Parathielavia</taxon>
    </lineage>
</organism>
<feature type="domain" description="Heterokaryon incompatibility" evidence="1">
    <location>
        <begin position="27"/>
        <end position="98"/>
    </location>
</feature>
<keyword evidence="3" id="KW-1185">Reference proteome</keyword>
<dbReference type="Proteomes" id="UP001302602">
    <property type="component" value="Unassembled WGS sequence"/>
</dbReference>
<dbReference type="InterPro" id="IPR052895">
    <property type="entry name" value="HetReg/Transcr_Mod"/>
</dbReference>
<dbReference type="InterPro" id="IPR010730">
    <property type="entry name" value="HET"/>
</dbReference>
<dbReference type="GeneID" id="87832963"/>
<name>A0AAN6U2F1_9PEZI</name>
<accession>A0AAN6U2F1</accession>
<evidence type="ECO:0000313" key="3">
    <source>
        <dbReference type="Proteomes" id="UP001302602"/>
    </source>
</evidence>
<dbReference type="AlphaFoldDB" id="A0AAN6U2F1"/>
<dbReference type="PANTHER" id="PTHR24148:SF73">
    <property type="entry name" value="HET DOMAIN PROTEIN (AFU_ORTHOLOGUE AFUA_8G01020)"/>
    <property type="match status" value="1"/>
</dbReference>
<dbReference type="Pfam" id="PF06985">
    <property type="entry name" value="HET"/>
    <property type="match status" value="1"/>
</dbReference>
<protein>
    <recommendedName>
        <fullName evidence="1">Heterokaryon incompatibility domain-containing protein</fullName>
    </recommendedName>
</protein>
<comment type="caution">
    <text evidence="2">The sequence shown here is derived from an EMBL/GenBank/DDBJ whole genome shotgun (WGS) entry which is preliminary data.</text>
</comment>
<dbReference type="EMBL" id="MU853226">
    <property type="protein sequence ID" value="KAK4124705.1"/>
    <property type="molecule type" value="Genomic_DNA"/>
</dbReference>
<dbReference type="PANTHER" id="PTHR24148">
    <property type="entry name" value="ANKYRIN REPEAT DOMAIN-CONTAINING PROTEIN 39 HOMOLOG-RELATED"/>
    <property type="match status" value="1"/>
</dbReference>
<gene>
    <name evidence="2" type="ORF">N657DRAFT_679541</name>
</gene>
<evidence type="ECO:0000259" key="1">
    <source>
        <dbReference type="Pfam" id="PF06985"/>
    </source>
</evidence>
<proteinExistence type="predicted"/>